<feature type="compositionally biased region" description="Polar residues" evidence="1">
    <location>
        <begin position="21"/>
        <end position="37"/>
    </location>
</feature>
<keyword evidence="2" id="KW-0472">Membrane</keyword>
<keyword evidence="2" id="KW-1133">Transmembrane helix</keyword>
<feature type="transmembrane region" description="Helical" evidence="2">
    <location>
        <begin position="165"/>
        <end position="190"/>
    </location>
</feature>
<reference evidence="3" key="1">
    <citation type="submission" date="2023-03" db="EMBL/GenBank/DDBJ databases">
        <title>Massive genome expansion in bonnet fungi (Mycena s.s.) driven by repeated elements and novel gene families across ecological guilds.</title>
        <authorList>
            <consortium name="Lawrence Berkeley National Laboratory"/>
            <person name="Harder C.B."/>
            <person name="Miyauchi S."/>
            <person name="Viragh M."/>
            <person name="Kuo A."/>
            <person name="Thoen E."/>
            <person name="Andreopoulos B."/>
            <person name="Lu D."/>
            <person name="Skrede I."/>
            <person name="Drula E."/>
            <person name="Henrissat B."/>
            <person name="Morin E."/>
            <person name="Kohler A."/>
            <person name="Barry K."/>
            <person name="LaButti K."/>
            <person name="Morin E."/>
            <person name="Salamov A."/>
            <person name="Lipzen A."/>
            <person name="Mereny Z."/>
            <person name="Hegedus B."/>
            <person name="Baldrian P."/>
            <person name="Stursova M."/>
            <person name="Weitz H."/>
            <person name="Taylor A."/>
            <person name="Grigoriev I.V."/>
            <person name="Nagy L.G."/>
            <person name="Martin F."/>
            <person name="Kauserud H."/>
        </authorList>
    </citation>
    <scope>NUCLEOTIDE SEQUENCE</scope>
    <source>
        <strain evidence="3">CBHHK188m</strain>
    </source>
</reference>
<dbReference type="Proteomes" id="UP001215280">
    <property type="component" value="Unassembled WGS sequence"/>
</dbReference>
<feature type="compositionally biased region" description="Polar residues" evidence="1">
    <location>
        <begin position="120"/>
        <end position="133"/>
    </location>
</feature>
<evidence type="ECO:0000256" key="2">
    <source>
        <dbReference type="SAM" id="Phobius"/>
    </source>
</evidence>
<sequence length="920" mass="102903">MARRFSDSTLDPLQTLRGGHTNRSASGAAPSDNSRGTSALAGRGQPPPHGHHTMSTLPGRVRASASSRSAYRVNAESPSEHIPVEPPAAEPPTEPATPEVLAGQPRNQFAVTDGPPGNILPQQSHSVTAPSRTSTRDNLHPHWYIRAIIYMVAFLHTKHRVTFRACALILVCLGFIFSAVVGALTGTFAMPRTLMTVFAKLDIKDNFTVHPICFQCHRVFDPAVAPHAFCPDCDEEVFGAAAPDDPDASNDPISDSEDTPPPGTSRKRKPHVVAPIQLLSTGLREFFQRPGMVSAVNSWKTRSKKAGEAQCMQDADVWKTIKDPDGKSFFFGSAAKNEIRLGTSLSFDWFGRKKSSYGPSNSSGVLSFCIQNLVTSLRYRAENLILSCMTPGPTEQTREQPQKYLKIIVDDLIMLHEQGIIVKTPEYPEEFPPRNGEEHRQLAYQYRELTTEEEKAEFFARHGVGWTEFARLEYFDIVSSISGLGKTQWYTRWIKEGTLRGNTPNAFRELNIVHQFLENFESPLWAGRLPLRVGEPAGGSLTADEYKFAVTGPWAVVIPIVWERFHKESNQEYERAKTRYPTALIDYETKMKKWEKGNKLSDPPSRPKEPQPRMQLGEDRNFLRFATALKILVGNSIGDAGLSKAKRLLTEYLLRFSALYGEDAMKPNHHWCVHIPDQVQDYGPLYGFWAFLTERLNKILKNLNSNNWSGGMLEVSMVREFHRMAQLDGVLNTVFDETSGHDTPLPTQWEHKFLDLLIGVGQDTEALGTIQDAAAHERVLSRVSPGSIADKAKLITHDSIRLGLFNHYNRNGAKVHFNRAPVVDGTHMLTAYADIYNYALLDGRRVTSTTRSKRGSAGSSIVQTRFNGEPYVGEIRSIFCHTQPGVPNSVESVLVFVAWMKPSDYTPLDNNEFIWNEEDL</sequence>
<protein>
    <submittedName>
        <fullName evidence="3">Uncharacterized protein</fullName>
    </submittedName>
</protein>
<feature type="region of interest" description="Disordered" evidence="1">
    <location>
        <begin position="595"/>
        <end position="614"/>
    </location>
</feature>
<evidence type="ECO:0000313" key="3">
    <source>
        <dbReference type="EMBL" id="KAJ7760252.1"/>
    </source>
</evidence>
<proteinExistence type="predicted"/>
<dbReference type="PANTHER" id="PTHR46579:SF1">
    <property type="entry name" value="F5_8 TYPE C DOMAIN-CONTAINING PROTEIN"/>
    <property type="match status" value="1"/>
</dbReference>
<evidence type="ECO:0000256" key="1">
    <source>
        <dbReference type="SAM" id="MobiDB-lite"/>
    </source>
</evidence>
<comment type="caution">
    <text evidence="3">The sequence shown here is derived from an EMBL/GenBank/DDBJ whole genome shotgun (WGS) entry which is preliminary data.</text>
</comment>
<feature type="compositionally biased region" description="Acidic residues" evidence="1">
    <location>
        <begin position="244"/>
        <end position="258"/>
    </location>
</feature>
<feature type="compositionally biased region" description="Pro residues" evidence="1">
    <location>
        <begin position="84"/>
        <end position="95"/>
    </location>
</feature>
<name>A0AAD7JBF1_9AGAR</name>
<keyword evidence="2" id="KW-0812">Transmembrane</keyword>
<dbReference type="PANTHER" id="PTHR46579">
    <property type="entry name" value="F5/8 TYPE C DOMAIN-CONTAINING PROTEIN-RELATED"/>
    <property type="match status" value="1"/>
</dbReference>
<feature type="region of interest" description="Disordered" evidence="1">
    <location>
        <begin position="244"/>
        <end position="271"/>
    </location>
</feature>
<dbReference type="EMBL" id="JARJLG010000049">
    <property type="protein sequence ID" value="KAJ7760252.1"/>
    <property type="molecule type" value="Genomic_DNA"/>
</dbReference>
<dbReference type="AlphaFoldDB" id="A0AAD7JBF1"/>
<feature type="region of interest" description="Disordered" evidence="1">
    <location>
        <begin position="1"/>
        <end position="135"/>
    </location>
</feature>
<feature type="compositionally biased region" description="Low complexity" evidence="1">
    <location>
        <begin position="60"/>
        <end position="75"/>
    </location>
</feature>
<evidence type="ECO:0000313" key="4">
    <source>
        <dbReference type="Proteomes" id="UP001215280"/>
    </source>
</evidence>
<keyword evidence="4" id="KW-1185">Reference proteome</keyword>
<organism evidence="3 4">
    <name type="scientific">Mycena maculata</name>
    <dbReference type="NCBI Taxonomy" id="230809"/>
    <lineage>
        <taxon>Eukaryota</taxon>
        <taxon>Fungi</taxon>
        <taxon>Dikarya</taxon>
        <taxon>Basidiomycota</taxon>
        <taxon>Agaricomycotina</taxon>
        <taxon>Agaricomycetes</taxon>
        <taxon>Agaricomycetidae</taxon>
        <taxon>Agaricales</taxon>
        <taxon>Marasmiineae</taxon>
        <taxon>Mycenaceae</taxon>
        <taxon>Mycena</taxon>
    </lineage>
</organism>
<gene>
    <name evidence="3" type="ORF">DFH07DRAFT_1022017</name>
</gene>
<accession>A0AAD7JBF1</accession>